<dbReference type="PANTHER" id="PTHR23506">
    <property type="entry name" value="GH10249P"/>
    <property type="match status" value="1"/>
</dbReference>
<dbReference type="PANTHER" id="PTHR23506:SF23">
    <property type="entry name" value="GH10249P"/>
    <property type="match status" value="1"/>
</dbReference>
<keyword evidence="4 6" id="KW-1133">Transmembrane helix</keyword>
<feature type="transmembrane region" description="Helical" evidence="6">
    <location>
        <begin position="199"/>
        <end position="226"/>
    </location>
</feature>
<dbReference type="AlphaFoldDB" id="Q9KDQ0"/>
<protein>
    <submittedName>
        <fullName evidence="8">BH1161 protein</fullName>
    </submittedName>
</protein>
<evidence type="ECO:0000256" key="3">
    <source>
        <dbReference type="ARBA" id="ARBA00022692"/>
    </source>
</evidence>
<accession>Q9KDQ0</accession>
<feature type="domain" description="Major facilitator superfamily (MFS) profile" evidence="7">
    <location>
        <begin position="6"/>
        <end position="395"/>
    </location>
</feature>
<evidence type="ECO:0000313" key="8">
    <source>
        <dbReference type="EMBL" id="BAB04880.1"/>
    </source>
</evidence>
<evidence type="ECO:0000313" key="9">
    <source>
        <dbReference type="Proteomes" id="UP000001258"/>
    </source>
</evidence>
<feature type="transmembrane region" description="Helical" evidence="6">
    <location>
        <begin position="238"/>
        <end position="261"/>
    </location>
</feature>
<dbReference type="Pfam" id="PF07690">
    <property type="entry name" value="MFS_1"/>
    <property type="match status" value="2"/>
</dbReference>
<dbReference type="Proteomes" id="UP000001258">
    <property type="component" value="Chromosome"/>
</dbReference>
<keyword evidence="5 6" id="KW-0472">Membrane</keyword>
<proteinExistence type="predicted"/>
<feature type="transmembrane region" description="Helical" evidence="6">
    <location>
        <begin position="74"/>
        <end position="96"/>
    </location>
</feature>
<feature type="transmembrane region" description="Helical" evidence="6">
    <location>
        <begin position="132"/>
        <end position="153"/>
    </location>
</feature>
<dbReference type="EMBL" id="BA000004">
    <property type="protein sequence ID" value="BAB04880.1"/>
    <property type="molecule type" value="Genomic_DNA"/>
</dbReference>
<dbReference type="InterPro" id="IPR020846">
    <property type="entry name" value="MFS_dom"/>
</dbReference>
<evidence type="ECO:0000256" key="5">
    <source>
        <dbReference type="ARBA" id="ARBA00023136"/>
    </source>
</evidence>
<gene>
    <name evidence="8" type="ordered locus">BH1161</name>
</gene>
<organism evidence="8 9">
    <name type="scientific">Halalkalibacterium halodurans (strain ATCC BAA-125 / DSM 18197 / FERM 7344 / JCM 9153 / C-125)</name>
    <name type="common">Bacillus halodurans</name>
    <dbReference type="NCBI Taxonomy" id="272558"/>
    <lineage>
        <taxon>Bacteria</taxon>
        <taxon>Bacillati</taxon>
        <taxon>Bacillota</taxon>
        <taxon>Bacilli</taxon>
        <taxon>Bacillales</taxon>
        <taxon>Bacillaceae</taxon>
        <taxon>Halalkalibacterium (ex Joshi et al. 2022)</taxon>
    </lineage>
</organism>
<dbReference type="PIR" id="A83795">
    <property type="entry name" value="A83795"/>
</dbReference>
<feature type="transmembrane region" description="Helical" evidence="6">
    <location>
        <begin position="370"/>
        <end position="389"/>
    </location>
</feature>
<comment type="subcellular location">
    <subcellularLocation>
        <location evidence="1">Cell membrane</location>
        <topology evidence="1">Multi-pass membrane protein</topology>
    </subcellularLocation>
</comment>
<feature type="transmembrane region" description="Helical" evidence="6">
    <location>
        <begin position="282"/>
        <end position="300"/>
    </location>
</feature>
<evidence type="ECO:0000256" key="6">
    <source>
        <dbReference type="SAM" id="Phobius"/>
    </source>
</evidence>
<name>Q9KDQ0_HALH5</name>
<dbReference type="KEGG" id="bha:BH1161"/>
<dbReference type="InterPro" id="IPR036259">
    <property type="entry name" value="MFS_trans_sf"/>
</dbReference>
<dbReference type="GO" id="GO:0022857">
    <property type="term" value="F:transmembrane transporter activity"/>
    <property type="evidence" value="ECO:0007669"/>
    <property type="project" value="InterPro"/>
</dbReference>
<dbReference type="Gene3D" id="1.20.1250.20">
    <property type="entry name" value="MFS general substrate transporter like domains"/>
    <property type="match status" value="1"/>
</dbReference>
<keyword evidence="2" id="KW-0813">Transport</keyword>
<dbReference type="eggNOG" id="COG2814">
    <property type="taxonomic scope" value="Bacteria"/>
</dbReference>
<evidence type="ECO:0000256" key="4">
    <source>
        <dbReference type="ARBA" id="ARBA00022989"/>
    </source>
</evidence>
<reference evidence="8 9" key="1">
    <citation type="journal article" date="2000" name="Nucleic Acids Res.">
        <title>Complete genome sequence of the alkaliphilic bacterium Bacillus halodurans and genomic sequence comparison with Bacillus subtilis.</title>
        <authorList>
            <person name="Takami H."/>
            <person name="Nakasone K."/>
            <person name="Takaki Y."/>
            <person name="Maeno G."/>
            <person name="Sasaki R."/>
            <person name="Masui N."/>
            <person name="Fuji F."/>
            <person name="Hirama C."/>
            <person name="Nakamura Y."/>
            <person name="Ogasawara N."/>
            <person name="Kuhara S."/>
            <person name="Horikoshi K."/>
        </authorList>
    </citation>
    <scope>NUCLEOTIDE SEQUENCE [LARGE SCALE GENOMIC DNA]</scope>
    <source>
        <strain evidence="9">ATCC BAA-125 / DSM 18197 / FERM 7344 / JCM 9153 / C-125</strain>
    </source>
</reference>
<sequence length="406" mass="45151">MSGRQRVRWIAILTAIALLGDSMILIVLPLYWEEFGLTAIWQVGVLLSVNRLIRLPINPLVGWFYRTYERRTGFFIAMSLALVTTLAYGYVQGFIWLLIARILWGVAWAFIRLGGYLTVLDHSNSRNRGELIGLYNGLWGLGGLVGMLAGGIVVEQTSIAFVTTLFAGAACFSLPTLFKVIPRSVSEQVRDKTDGKGDWFSIHTGSILLLSFTTGLVIFGVFATTLSPFVERMIDDNWTWHGLVIGAATVAGLIQAVRWAWDPFVAPMVGKRLDRMRTKGPVVFSMLLMIASLFFIAGSVHDFVLASVFLLVFQLISTIFVTLTDSLAAEVANQTDRVRMMTAHTIAIDLGAALGPLIGFLVVATVHLSFLYFMTSSWLLLLAIYWCWYEVRKKESEYSPVKNIDA</sequence>
<feature type="transmembrane region" description="Helical" evidence="6">
    <location>
        <begin position="7"/>
        <end position="29"/>
    </location>
</feature>
<feature type="transmembrane region" description="Helical" evidence="6">
    <location>
        <begin position="35"/>
        <end position="53"/>
    </location>
</feature>
<dbReference type="GO" id="GO:0005886">
    <property type="term" value="C:plasma membrane"/>
    <property type="evidence" value="ECO:0007669"/>
    <property type="project" value="UniProtKB-SubCell"/>
</dbReference>
<evidence type="ECO:0000259" key="7">
    <source>
        <dbReference type="PROSITE" id="PS50850"/>
    </source>
</evidence>
<evidence type="ECO:0000256" key="1">
    <source>
        <dbReference type="ARBA" id="ARBA00004651"/>
    </source>
</evidence>
<feature type="transmembrane region" description="Helical" evidence="6">
    <location>
        <begin position="306"/>
        <end position="329"/>
    </location>
</feature>
<feature type="transmembrane region" description="Helical" evidence="6">
    <location>
        <begin position="159"/>
        <end position="178"/>
    </location>
</feature>
<keyword evidence="3 6" id="KW-0812">Transmembrane</keyword>
<dbReference type="HOGENOM" id="CLU_047551_0_0_9"/>
<feature type="transmembrane region" description="Helical" evidence="6">
    <location>
        <begin position="341"/>
        <end position="364"/>
    </location>
</feature>
<dbReference type="STRING" id="272558.gene:10727055"/>
<dbReference type="InterPro" id="IPR011701">
    <property type="entry name" value="MFS"/>
</dbReference>
<feature type="transmembrane region" description="Helical" evidence="6">
    <location>
        <begin position="102"/>
        <end position="120"/>
    </location>
</feature>
<keyword evidence="9" id="KW-1185">Reference proteome</keyword>
<dbReference type="InterPro" id="IPR050930">
    <property type="entry name" value="MFS_Vesicular_Transporter"/>
</dbReference>
<dbReference type="PROSITE" id="PS50850">
    <property type="entry name" value="MFS"/>
    <property type="match status" value="1"/>
</dbReference>
<dbReference type="SUPFAM" id="SSF103473">
    <property type="entry name" value="MFS general substrate transporter"/>
    <property type="match status" value="1"/>
</dbReference>
<evidence type="ECO:0000256" key="2">
    <source>
        <dbReference type="ARBA" id="ARBA00022448"/>
    </source>
</evidence>